<dbReference type="STRING" id="109376.A0A0D3CG40"/>
<evidence type="ECO:0000256" key="1">
    <source>
        <dbReference type="SAM" id="MobiDB-lite"/>
    </source>
</evidence>
<dbReference type="HOGENOM" id="CLU_001324_5_7_1"/>
<name>A0A0D3CG40_BRAOL</name>
<evidence type="ECO:0000259" key="2">
    <source>
        <dbReference type="Pfam" id="PF14214"/>
    </source>
</evidence>
<protein>
    <recommendedName>
        <fullName evidence="2">Helitron helicase-like domain-containing protein</fullName>
    </recommendedName>
</protein>
<sequence>MVKKTTKAQGKSSYGGSQDNTPIPHASSSTANKPTKRSVNATKARALRLKNRGVKKKTKPTIRRYRRPTVNKWDLVKCSACQAIVWNAEAVTQGTRNSPKMFSICCQQGRVKLPPRRAPPSPLKEILDKPSFRPLIRVANGMLAFTSMGGQIDRTVTGTPGPFTLRLHGQNCHQIGSLLPGDGKLPRYLQLYIVDTENELENRKKAFSQGASPVDIDDDLIAELIKMMDEHNHLAKTFRHARNRIVSGESVEFSVTLVSQRQRGRQYDLPSADEIGGLLVGDLTENSAGKDIVVEFRSSKLQRISDLHPMYMSLQYPLLFPYGEYSYDEKIPYFVTENSKIKRECMTMREFYAYQLQTRPTEGMTIIKSGRLLNQYIVDAYTATEQERLRFIRLNQKKLRGELYTNVCDAFDSGDTDAAQLGKKVILPSSFTGGPRYMSEKYEDAMAISRWYGNPNLFITFTANPNWVELKEHLEAYGGDSSNSRPDLECRVFKLKLDEMMADFKKGVYFPKPAAG</sequence>
<feature type="region of interest" description="Disordered" evidence="1">
    <location>
        <begin position="1"/>
        <end position="47"/>
    </location>
</feature>
<feature type="compositionally biased region" description="Polar residues" evidence="1">
    <location>
        <begin position="7"/>
        <end position="41"/>
    </location>
</feature>
<dbReference type="EnsemblPlants" id="Bo5g080150.1">
    <property type="protein sequence ID" value="Bo5g080150.1"/>
    <property type="gene ID" value="Bo5g080150"/>
</dbReference>
<reference evidence="3" key="2">
    <citation type="submission" date="2015-03" db="UniProtKB">
        <authorList>
            <consortium name="EnsemblPlants"/>
        </authorList>
    </citation>
    <scope>IDENTIFICATION</scope>
</reference>
<proteinExistence type="predicted"/>
<keyword evidence="4" id="KW-1185">Reference proteome</keyword>
<dbReference type="AlphaFoldDB" id="A0A0D3CG40"/>
<dbReference type="Pfam" id="PF14214">
    <property type="entry name" value="Helitron_like_N"/>
    <property type="match status" value="1"/>
</dbReference>
<dbReference type="InterPro" id="IPR025476">
    <property type="entry name" value="Helitron_helicase-like"/>
</dbReference>
<dbReference type="PANTHER" id="PTHR45786">
    <property type="entry name" value="DNA BINDING PROTEIN-LIKE"/>
    <property type="match status" value="1"/>
</dbReference>
<dbReference type="Proteomes" id="UP000032141">
    <property type="component" value="Chromosome C5"/>
</dbReference>
<feature type="domain" description="Helitron helicase-like" evidence="2">
    <location>
        <begin position="351"/>
        <end position="509"/>
    </location>
</feature>
<dbReference type="eggNOG" id="KOG0987">
    <property type="taxonomic scope" value="Eukaryota"/>
</dbReference>
<evidence type="ECO:0000313" key="4">
    <source>
        <dbReference type="Proteomes" id="UP000032141"/>
    </source>
</evidence>
<organism evidence="3 4">
    <name type="scientific">Brassica oleracea var. oleracea</name>
    <dbReference type="NCBI Taxonomy" id="109376"/>
    <lineage>
        <taxon>Eukaryota</taxon>
        <taxon>Viridiplantae</taxon>
        <taxon>Streptophyta</taxon>
        <taxon>Embryophyta</taxon>
        <taxon>Tracheophyta</taxon>
        <taxon>Spermatophyta</taxon>
        <taxon>Magnoliopsida</taxon>
        <taxon>eudicotyledons</taxon>
        <taxon>Gunneridae</taxon>
        <taxon>Pentapetalae</taxon>
        <taxon>rosids</taxon>
        <taxon>malvids</taxon>
        <taxon>Brassicales</taxon>
        <taxon>Brassicaceae</taxon>
        <taxon>Brassiceae</taxon>
        <taxon>Brassica</taxon>
    </lineage>
</organism>
<evidence type="ECO:0000313" key="3">
    <source>
        <dbReference type="EnsemblPlants" id="Bo5g080150.1"/>
    </source>
</evidence>
<dbReference type="Gramene" id="Bo5g080150.1">
    <property type="protein sequence ID" value="Bo5g080150.1"/>
    <property type="gene ID" value="Bo5g080150"/>
</dbReference>
<dbReference type="PANTHER" id="PTHR45786:SF74">
    <property type="entry name" value="ATP-DEPENDENT DNA HELICASE"/>
    <property type="match status" value="1"/>
</dbReference>
<reference evidence="3 4" key="1">
    <citation type="journal article" date="2014" name="Genome Biol.">
        <title>Transcriptome and methylome profiling reveals relics of genome dominance in the mesopolyploid Brassica oleracea.</title>
        <authorList>
            <person name="Parkin I.A."/>
            <person name="Koh C."/>
            <person name="Tang H."/>
            <person name="Robinson S.J."/>
            <person name="Kagale S."/>
            <person name="Clarke W.E."/>
            <person name="Town C.D."/>
            <person name="Nixon J."/>
            <person name="Krishnakumar V."/>
            <person name="Bidwell S.L."/>
            <person name="Denoeud F."/>
            <person name="Belcram H."/>
            <person name="Links M.G."/>
            <person name="Just J."/>
            <person name="Clarke C."/>
            <person name="Bender T."/>
            <person name="Huebert T."/>
            <person name="Mason A.S."/>
            <person name="Pires J.C."/>
            <person name="Barker G."/>
            <person name="Moore J."/>
            <person name="Walley P.G."/>
            <person name="Manoli S."/>
            <person name="Batley J."/>
            <person name="Edwards D."/>
            <person name="Nelson M.N."/>
            <person name="Wang X."/>
            <person name="Paterson A.H."/>
            <person name="King G."/>
            <person name="Bancroft I."/>
            <person name="Chalhoub B."/>
            <person name="Sharpe A.G."/>
        </authorList>
    </citation>
    <scope>NUCLEOTIDE SEQUENCE</scope>
    <source>
        <strain evidence="3 4">cv. TO1000</strain>
    </source>
</reference>
<accession>A0A0D3CG40</accession>